<keyword evidence="1" id="KW-1185">Reference proteome</keyword>
<accession>A0A915PM76</accession>
<sequence>MSELQVEYVDSDGNNVDLSEAMWLVRISLPYIDMQEIYRTIQDEIVLNVLPRGTKSLLRVNCSSSVSH</sequence>
<proteinExistence type="predicted"/>
<evidence type="ECO:0000313" key="2">
    <source>
        <dbReference type="WBParaSite" id="sdigi.contig139.g5096.t1"/>
    </source>
</evidence>
<dbReference type="Proteomes" id="UP000887581">
    <property type="component" value="Unplaced"/>
</dbReference>
<organism evidence="1 2">
    <name type="scientific">Setaria digitata</name>
    <dbReference type="NCBI Taxonomy" id="48799"/>
    <lineage>
        <taxon>Eukaryota</taxon>
        <taxon>Metazoa</taxon>
        <taxon>Ecdysozoa</taxon>
        <taxon>Nematoda</taxon>
        <taxon>Chromadorea</taxon>
        <taxon>Rhabditida</taxon>
        <taxon>Spirurina</taxon>
        <taxon>Spiruromorpha</taxon>
        <taxon>Filarioidea</taxon>
        <taxon>Setariidae</taxon>
        <taxon>Setaria</taxon>
    </lineage>
</organism>
<name>A0A915PM76_9BILA</name>
<dbReference type="WBParaSite" id="sdigi.contig139.g5096.t1">
    <property type="protein sequence ID" value="sdigi.contig139.g5096.t1"/>
    <property type="gene ID" value="sdigi.contig139.g5096"/>
</dbReference>
<protein>
    <submittedName>
        <fullName evidence="2">Uncharacterized protein</fullName>
    </submittedName>
</protein>
<reference evidence="2" key="1">
    <citation type="submission" date="2022-11" db="UniProtKB">
        <authorList>
            <consortium name="WormBaseParasite"/>
        </authorList>
    </citation>
    <scope>IDENTIFICATION</scope>
</reference>
<evidence type="ECO:0000313" key="1">
    <source>
        <dbReference type="Proteomes" id="UP000887581"/>
    </source>
</evidence>
<dbReference type="AlphaFoldDB" id="A0A915PM76"/>